<name>A8ZP75_ACAM1</name>
<dbReference type="EMBL" id="CP000842">
    <property type="protein sequence ID" value="ABW32811.1"/>
    <property type="molecule type" value="Genomic_DNA"/>
</dbReference>
<dbReference type="AlphaFoldDB" id="A8ZP75"/>
<reference evidence="1 2" key="1">
    <citation type="journal article" date="2008" name="Proc. Natl. Acad. Sci. U.S.A.">
        <title>Niche adaptation and genome expansion in the chlorophyll d-producing cyanobacterium Acaryochloris marina.</title>
        <authorList>
            <person name="Swingley W.D."/>
            <person name="Chen M."/>
            <person name="Cheung P.C."/>
            <person name="Conrad A.L."/>
            <person name="Dejesa L.C."/>
            <person name="Hao J."/>
            <person name="Honchak B.M."/>
            <person name="Karbach L.E."/>
            <person name="Kurdoglu A."/>
            <person name="Lahiri S."/>
            <person name="Mastrian S.D."/>
            <person name="Miyashita H."/>
            <person name="Page L."/>
            <person name="Ramakrishna P."/>
            <person name="Satoh S."/>
            <person name="Sattley W.M."/>
            <person name="Shimada Y."/>
            <person name="Taylor H.L."/>
            <person name="Tomo T."/>
            <person name="Tsuchiya T."/>
            <person name="Wang Z.T."/>
            <person name="Raymond J."/>
            <person name="Mimuro M."/>
            <person name="Blankenship R.E."/>
            <person name="Touchman J.W."/>
        </authorList>
    </citation>
    <scope>NUCLEOTIDE SEQUENCE [LARGE SCALE GENOMIC DNA]</scope>
    <source>
        <strain evidence="2">MBIC 11017</strain>
        <plasmid evidence="2">Plasmid pREB5</plasmid>
    </source>
</reference>
<dbReference type="KEGG" id="amr:AM1_E0041"/>
<dbReference type="Proteomes" id="UP000000268">
    <property type="component" value="Plasmid pREB5"/>
</dbReference>
<organism evidence="1 2">
    <name type="scientific">Acaryochloris marina (strain MBIC 11017)</name>
    <dbReference type="NCBI Taxonomy" id="329726"/>
    <lineage>
        <taxon>Bacteria</taxon>
        <taxon>Bacillati</taxon>
        <taxon>Cyanobacteriota</taxon>
        <taxon>Cyanophyceae</taxon>
        <taxon>Acaryochloridales</taxon>
        <taxon>Acaryochloridaceae</taxon>
        <taxon>Acaryochloris</taxon>
    </lineage>
</organism>
<keyword evidence="1" id="KW-0614">Plasmid</keyword>
<keyword evidence="2" id="KW-1185">Reference proteome</keyword>
<gene>
    <name evidence="1" type="ordered locus">AM1_E0041</name>
</gene>
<proteinExistence type="predicted"/>
<evidence type="ECO:0000313" key="2">
    <source>
        <dbReference type="Proteomes" id="UP000000268"/>
    </source>
</evidence>
<geneLocation type="plasmid" evidence="1 2">
    <name>pREB5</name>
</geneLocation>
<evidence type="ECO:0000313" key="1">
    <source>
        <dbReference type="EMBL" id="ABW32811.1"/>
    </source>
</evidence>
<dbReference type="HOGENOM" id="CLU_2875312_0_0_3"/>
<protein>
    <submittedName>
        <fullName evidence="1">Uncharacterized protein</fullName>
    </submittedName>
</protein>
<sequence>MYYSSPSFLSDEMIEAEIGYIPSEVIEEGDDLDSQNNIEASPTVLDLIGEAVELWVLKRGGDD</sequence>
<accession>A8ZP75</accession>